<dbReference type="Pfam" id="PF00012">
    <property type="entry name" value="HSP70"/>
    <property type="match status" value="1"/>
</dbReference>
<dbReference type="AlphaFoldDB" id="A0A086K9K8"/>
<dbReference type="OrthoDB" id="433738at2759"/>
<protein>
    <submittedName>
        <fullName evidence="4">DnAK-TPR</fullName>
    </submittedName>
</protein>
<dbReference type="Gene3D" id="1.25.40.10">
    <property type="entry name" value="Tetratricopeptide repeat domain"/>
    <property type="match status" value="1"/>
</dbReference>
<dbReference type="VEuPathDB" id="ToxoDB:TGDOM2_202020"/>
<dbReference type="PANTHER" id="PTHR45639:SF28">
    <property type="entry name" value="HEAT SHOCK PROTEIN-LIKE PROTEIN"/>
    <property type="match status" value="1"/>
</dbReference>
<keyword evidence="3" id="KW-0175">Coiled coil</keyword>
<keyword evidence="1" id="KW-0547">Nucleotide-binding</keyword>
<proteinExistence type="predicted"/>
<dbReference type="InterPro" id="IPR011990">
    <property type="entry name" value="TPR-like_helical_dom_sf"/>
</dbReference>
<dbReference type="GO" id="GO:0005634">
    <property type="term" value="C:nucleus"/>
    <property type="evidence" value="ECO:0007669"/>
    <property type="project" value="TreeGrafter"/>
</dbReference>
<dbReference type="SUPFAM" id="SSF48452">
    <property type="entry name" value="TPR-like"/>
    <property type="match status" value="1"/>
</dbReference>
<dbReference type="GO" id="GO:0140662">
    <property type="term" value="F:ATP-dependent protein folding chaperone"/>
    <property type="evidence" value="ECO:0007669"/>
    <property type="project" value="InterPro"/>
</dbReference>
<dbReference type="EMBL" id="AHZU02000718">
    <property type="protein sequence ID" value="KFG41076.1"/>
    <property type="molecule type" value="Genomic_DNA"/>
</dbReference>
<evidence type="ECO:0000256" key="1">
    <source>
        <dbReference type="ARBA" id="ARBA00022741"/>
    </source>
</evidence>
<accession>A0A086K9K8</accession>
<keyword evidence="2" id="KW-0067">ATP-binding</keyword>
<organism evidence="4 5">
    <name type="scientific">Toxoplasma gondii GAB2-2007-GAL-DOM2</name>
    <dbReference type="NCBI Taxonomy" id="1130820"/>
    <lineage>
        <taxon>Eukaryota</taxon>
        <taxon>Sar</taxon>
        <taxon>Alveolata</taxon>
        <taxon>Apicomplexa</taxon>
        <taxon>Conoidasida</taxon>
        <taxon>Coccidia</taxon>
        <taxon>Eucoccidiorida</taxon>
        <taxon>Eimeriorina</taxon>
        <taxon>Sarcocystidae</taxon>
        <taxon>Toxoplasma</taxon>
    </lineage>
</organism>
<name>A0A086K9K8_TOXGO</name>
<reference evidence="4 5" key="1">
    <citation type="submission" date="2014-02" db="EMBL/GenBank/DDBJ databases">
        <authorList>
            <person name="Sibley D."/>
            <person name="Venepally P."/>
            <person name="Karamycheva S."/>
            <person name="Hadjithomas M."/>
            <person name="Khan A."/>
            <person name="Brunk B."/>
            <person name="Roos D."/>
            <person name="Caler E."/>
            <person name="Lorenzi H."/>
        </authorList>
    </citation>
    <scope>NUCLEOTIDE SEQUENCE [LARGE SCALE GENOMIC DNA]</scope>
    <source>
        <strain evidence="4 5">GAB2-2007-GAL-DOM2</strain>
    </source>
</reference>
<dbReference type="Gene3D" id="3.30.420.40">
    <property type="match status" value="2"/>
</dbReference>
<dbReference type="GO" id="GO:0005524">
    <property type="term" value="F:ATP binding"/>
    <property type="evidence" value="ECO:0007669"/>
    <property type="project" value="UniProtKB-KW"/>
</dbReference>
<sequence length="763" mass="83700">MAAVVTGSDMLLGFELGSQMSVVASGTRDGADRAVNKGGLDKMVARRFIPSSIAYAGKVRLFGEEAEARVNAEPNDTIMELPLWIPVHTVEQAKALETRLAFCPSVQVGLLSDGELLFHVDFNNQQLKIPLPVAVGAFLGRLHTAGLHLSGACSTEQNMSGIDLIRHMHQHRHLPHIGVLVVPSSITEKDLMILTAAQGVEKGPSIMLSRISALINWWCCEKLPAEYESLIRLQSATGASVKEKGVVHVALVDVGFSEISVAVIELRTASTEQDPLVVRQPQKQVSVKVLGSATAGDIGVLDAVNELAKHLRHHIKERFHEEIRTKTARYWRMSKACMKAIRALCDVNQAAIDLKFILKNSDVRYDITRKHFDKLCAPLQAKLRAFLEETFSKAGVAGTNVVAADVLNSLARSAWIHSTIAEAVHCEGKAGKAAKVRWVEDGGAGAALGAVYWAADKKYVDNLVDRNPPYRTDKLLWMTAMETDIQKVEQGELERRYLLAHFESYAFEIQQAAMTVKEGLVRNAEQLKKEIKDAETALGALHQAPLEEVKHAYENFRSYLMNSEPRLFEAIENERATRIGQAKGIDPRRTMDIVVSQLGQESNAKLPNAVLLKRAKRDTEEASQLLTDGQTDLAVYLANQSLGYLSNMDAKTASDADKTAAIELQLHNYLQLAKAQTTEAVEDRAIDYRSTLLTQALDNCNKALAIDSKNADALFQRSAAYMSMNDFSRAKADVDAGLAIVPGSETGKALSAEITERQHSHTA</sequence>
<dbReference type="Gene3D" id="3.90.640.10">
    <property type="entry name" value="Actin, Chain A, domain 4"/>
    <property type="match status" value="1"/>
</dbReference>
<gene>
    <name evidence="4" type="ORF">TGDOM2_202020</name>
</gene>
<feature type="coiled-coil region" evidence="3">
    <location>
        <begin position="517"/>
        <end position="544"/>
    </location>
</feature>
<dbReference type="PANTHER" id="PTHR45639">
    <property type="entry name" value="HSC70CB, ISOFORM G-RELATED"/>
    <property type="match status" value="1"/>
</dbReference>
<dbReference type="GO" id="GO:0005829">
    <property type="term" value="C:cytosol"/>
    <property type="evidence" value="ECO:0007669"/>
    <property type="project" value="TreeGrafter"/>
</dbReference>
<evidence type="ECO:0000256" key="2">
    <source>
        <dbReference type="ARBA" id="ARBA00022840"/>
    </source>
</evidence>
<dbReference type="InterPro" id="IPR043129">
    <property type="entry name" value="ATPase_NBD"/>
</dbReference>
<evidence type="ECO:0000313" key="4">
    <source>
        <dbReference type="EMBL" id="KFG41076.1"/>
    </source>
</evidence>
<evidence type="ECO:0000313" key="5">
    <source>
        <dbReference type="Proteomes" id="UP000028837"/>
    </source>
</evidence>
<dbReference type="InterPro" id="IPR013126">
    <property type="entry name" value="Hsp_70_fam"/>
</dbReference>
<dbReference type="Proteomes" id="UP000028837">
    <property type="component" value="Unassembled WGS sequence"/>
</dbReference>
<comment type="caution">
    <text evidence="4">The sequence shown here is derived from an EMBL/GenBank/DDBJ whole genome shotgun (WGS) entry which is preliminary data.</text>
</comment>
<dbReference type="SUPFAM" id="SSF53067">
    <property type="entry name" value="Actin-like ATPase domain"/>
    <property type="match status" value="2"/>
</dbReference>
<evidence type="ECO:0000256" key="3">
    <source>
        <dbReference type="SAM" id="Coils"/>
    </source>
</evidence>